<dbReference type="RefSeq" id="WP_161075516.1">
    <property type="nucleotide sequence ID" value="NZ_WWCU01000061.1"/>
</dbReference>
<keyword evidence="1" id="KW-1133">Transmembrane helix</keyword>
<proteinExistence type="predicted"/>
<keyword evidence="1" id="KW-0812">Transmembrane</keyword>
<feature type="transmembrane region" description="Helical" evidence="1">
    <location>
        <begin position="6"/>
        <end position="34"/>
    </location>
</feature>
<keyword evidence="1" id="KW-0472">Membrane</keyword>
<organism evidence="2 3">
    <name type="scientific">Pseudoduganella aquatica</name>
    <dbReference type="NCBI Taxonomy" id="2660641"/>
    <lineage>
        <taxon>Bacteria</taxon>
        <taxon>Pseudomonadati</taxon>
        <taxon>Pseudomonadota</taxon>
        <taxon>Betaproteobacteria</taxon>
        <taxon>Burkholderiales</taxon>
        <taxon>Oxalobacteraceae</taxon>
        <taxon>Telluria group</taxon>
        <taxon>Pseudoduganella</taxon>
    </lineage>
</organism>
<dbReference type="Proteomes" id="UP000450676">
    <property type="component" value="Unassembled WGS sequence"/>
</dbReference>
<evidence type="ECO:0000256" key="1">
    <source>
        <dbReference type="SAM" id="Phobius"/>
    </source>
</evidence>
<sequence length="104" mass="11523">MTTAVLLAGVCVAPLIGWLFLGVVVVCLLIDIFVHSDHRFTDFVSLTVLSIAYAAAYALTFWIVGIFTRDDVKIVTWGCILNFPTTFAFLRTSVRRFAYSAPQS</sequence>
<feature type="transmembrane region" description="Helical" evidence="1">
    <location>
        <begin position="46"/>
        <end position="68"/>
    </location>
</feature>
<gene>
    <name evidence="2" type="ORF">GTP77_28425</name>
</gene>
<comment type="caution">
    <text evidence="2">The sequence shown here is derived from an EMBL/GenBank/DDBJ whole genome shotgun (WGS) entry which is preliminary data.</text>
</comment>
<accession>A0A7X4KQT2</accession>
<evidence type="ECO:0000313" key="2">
    <source>
        <dbReference type="EMBL" id="MYN11245.1"/>
    </source>
</evidence>
<evidence type="ECO:0000313" key="3">
    <source>
        <dbReference type="Proteomes" id="UP000450676"/>
    </source>
</evidence>
<dbReference type="AlphaFoldDB" id="A0A7X4KQT2"/>
<keyword evidence="3" id="KW-1185">Reference proteome</keyword>
<protein>
    <submittedName>
        <fullName evidence="2">Uncharacterized protein</fullName>
    </submittedName>
</protein>
<dbReference type="EMBL" id="WWCU01000061">
    <property type="protein sequence ID" value="MYN11245.1"/>
    <property type="molecule type" value="Genomic_DNA"/>
</dbReference>
<name>A0A7X4KQT2_9BURK</name>
<reference evidence="2 3" key="1">
    <citation type="submission" date="2019-12" db="EMBL/GenBank/DDBJ databases">
        <title>Novel species isolated from a subtropical stream in China.</title>
        <authorList>
            <person name="Lu H."/>
        </authorList>
    </citation>
    <scope>NUCLEOTIDE SEQUENCE [LARGE SCALE GENOMIC DNA]</scope>
    <source>
        <strain evidence="2 3">FT127W</strain>
    </source>
</reference>